<dbReference type="GO" id="GO:0005576">
    <property type="term" value="C:extracellular region"/>
    <property type="evidence" value="ECO:0007669"/>
    <property type="project" value="UniProtKB-SubCell"/>
</dbReference>
<feature type="compositionally biased region" description="Basic and acidic residues" evidence="5">
    <location>
        <begin position="1"/>
        <end position="20"/>
    </location>
</feature>
<dbReference type="AlphaFoldDB" id="A0A3P8Z5S4"/>
<dbReference type="Pfam" id="PF06083">
    <property type="entry name" value="IL17"/>
    <property type="match status" value="1"/>
</dbReference>
<protein>
    <submittedName>
        <fullName evidence="6">Uncharacterized protein</fullName>
    </submittedName>
</protein>
<proteinExistence type="inferred from homology"/>
<dbReference type="GO" id="GO:0005125">
    <property type="term" value="F:cytokine activity"/>
    <property type="evidence" value="ECO:0007669"/>
    <property type="project" value="InterPro"/>
</dbReference>
<dbReference type="InParanoid" id="A0A3P8Z5S4"/>
<comment type="similarity">
    <text evidence="2">Belongs to the IL-17 family.</text>
</comment>
<comment type="subcellular location">
    <subcellularLocation>
        <location evidence="1">Secreted</location>
    </subcellularLocation>
</comment>
<dbReference type="Gene3D" id="2.10.90.10">
    <property type="entry name" value="Cystine-knot cytokines"/>
    <property type="match status" value="1"/>
</dbReference>
<dbReference type="GeneTree" id="ENSGT00990000204357"/>
<reference evidence="6" key="4">
    <citation type="submission" date="2025-09" db="UniProtKB">
        <authorList>
            <consortium name="Ensembl"/>
        </authorList>
    </citation>
    <scope>IDENTIFICATION</scope>
</reference>
<reference evidence="6" key="2">
    <citation type="submission" date="2020-02" db="EMBL/GenBank/DDBJ databases">
        <title>Esox lucius (northern pike) genome, fEsoLuc1, primary haplotype.</title>
        <authorList>
            <person name="Myers G."/>
            <person name="Karagic N."/>
            <person name="Meyer A."/>
            <person name="Pippel M."/>
            <person name="Reichard M."/>
            <person name="Winkler S."/>
            <person name="Tracey A."/>
            <person name="Sims Y."/>
            <person name="Howe K."/>
            <person name="Rhie A."/>
            <person name="Formenti G."/>
            <person name="Durbin R."/>
            <person name="Fedrigo O."/>
            <person name="Jarvis E.D."/>
        </authorList>
    </citation>
    <scope>NUCLEOTIDE SEQUENCE [LARGE SCALE GENOMIC DNA]</scope>
</reference>
<dbReference type="Proteomes" id="UP000265140">
    <property type="component" value="Chromosome 13"/>
</dbReference>
<evidence type="ECO:0000256" key="3">
    <source>
        <dbReference type="ARBA" id="ARBA00022525"/>
    </source>
</evidence>
<dbReference type="Ensembl" id="ENSELUT00000034760.3">
    <property type="protein sequence ID" value="ENSELUP00000023552.1"/>
    <property type="gene ID" value="ENSELUG00000022380.3"/>
</dbReference>
<evidence type="ECO:0000256" key="1">
    <source>
        <dbReference type="ARBA" id="ARBA00004613"/>
    </source>
</evidence>
<keyword evidence="7" id="KW-1185">Reference proteome</keyword>
<organism evidence="6 7">
    <name type="scientific">Esox lucius</name>
    <name type="common">Northern pike</name>
    <dbReference type="NCBI Taxonomy" id="8010"/>
    <lineage>
        <taxon>Eukaryota</taxon>
        <taxon>Metazoa</taxon>
        <taxon>Chordata</taxon>
        <taxon>Craniata</taxon>
        <taxon>Vertebrata</taxon>
        <taxon>Euteleostomi</taxon>
        <taxon>Actinopterygii</taxon>
        <taxon>Neopterygii</taxon>
        <taxon>Teleostei</taxon>
        <taxon>Protacanthopterygii</taxon>
        <taxon>Esociformes</taxon>
        <taxon>Esocidae</taxon>
        <taxon>Esox</taxon>
    </lineage>
</organism>
<dbReference type="Bgee" id="ENSELUG00000022380">
    <property type="expression patterns" value="Expressed in nose"/>
</dbReference>
<keyword evidence="3" id="KW-0964">Secreted</keyword>
<feature type="region of interest" description="Disordered" evidence="5">
    <location>
        <begin position="1"/>
        <end position="22"/>
    </location>
</feature>
<evidence type="ECO:0000256" key="5">
    <source>
        <dbReference type="SAM" id="MobiDB-lite"/>
    </source>
</evidence>
<reference evidence="6" key="3">
    <citation type="submission" date="2025-08" db="UniProtKB">
        <authorList>
            <consortium name="Ensembl"/>
        </authorList>
    </citation>
    <scope>IDENTIFICATION</scope>
</reference>
<dbReference type="InterPro" id="IPR029034">
    <property type="entry name" value="Cystine-knot_cytokine"/>
</dbReference>
<dbReference type="InterPro" id="IPR010345">
    <property type="entry name" value="IL-17_fam"/>
</dbReference>
<keyword evidence="4" id="KW-0732">Signal</keyword>
<dbReference type="SUPFAM" id="SSF57501">
    <property type="entry name" value="Cystine-knot cytokines"/>
    <property type="match status" value="1"/>
</dbReference>
<accession>A0A3P8Z5S4</accession>
<reference evidence="7" key="1">
    <citation type="journal article" date="2014" name="PLoS ONE">
        <title>The genome and linkage map of the northern pike (Esox lucius): conserved synteny revealed between the salmonid sister group and the Neoteleostei.</title>
        <authorList>
            <person name="Rondeau E.B."/>
            <person name="Minkley D.R."/>
            <person name="Leong J.S."/>
            <person name="Messmer A.M."/>
            <person name="Jantzen J.R."/>
            <person name="von Schalburg K.R."/>
            <person name="Lemon C."/>
            <person name="Bird N.H."/>
            <person name="Koop B.F."/>
        </authorList>
    </citation>
    <scope>NUCLEOTIDE SEQUENCE</scope>
</reference>
<evidence type="ECO:0000313" key="6">
    <source>
        <dbReference type="Ensembl" id="ENSELUP00000023552.1"/>
    </source>
</evidence>
<sequence length="167" mass="19162">MAIKETKLRNSCPSRDRDSLRSQNQELIPEPNMQQVQTVRLLFLGLLTLNLCSCFSNGDPCLDSNLGILNIENLHRHLYDMGKDINQRSITPWEYEVSFDLYRVPQRLENAKCIETHSCRNIDSTASLETIPVTLTVPVLRRNHLCNKVEFETINIACICATSRRVD</sequence>
<evidence type="ECO:0000256" key="2">
    <source>
        <dbReference type="ARBA" id="ARBA00007236"/>
    </source>
</evidence>
<name>A0A3P8Z5S4_ESOLU</name>
<evidence type="ECO:0000256" key="4">
    <source>
        <dbReference type="ARBA" id="ARBA00022729"/>
    </source>
</evidence>
<evidence type="ECO:0000313" key="7">
    <source>
        <dbReference type="Proteomes" id="UP000265140"/>
    </source>
</evidence>